<evidence type="ECO:0000256" key="5">
    <source>
        <dbReference type="SAM" id="MobiDB-lite"/>
    </source>
</evidence>
<dbReference type="PROSITE" id="PS01359">
    <property type="entry name" value="ZF_PHD_1"/>
    <property type="match status" value="1"/>
</dbReference>
<evidence type="ECO:0000256" key="2">
    <source>
        <dbReference type="ARBA" id="ARBA00022771"/>
    </source>
</evidence>
<feature type="domain" description="PHD-type" evidence="6">
    <location>
        <begin position="98"/>
        <end position="155"/>
    </location>
</feature>
<evidence type="ECO:0000259" key="6">
    <source>
        <dbReference type="PROSITE" id="PS50016"/>
    </source>
</evidence>
<dbReference type="InterPro" id="IPR001965">
    <property type="entry name" value="Znf_PHD"/>
</dbReference>
<dbReference type="EMBL" id="JARQZJ010000119">
    <property type="protein sequence ID" value="KAK9887657.1"/>
    <property type="molecule type" value="Genomic_DNA"/>
</dbReference>
<evidence type="ECO:0000256" key="3">
    <source>
        <dbReference type="ARBA" id="ARBA00022833"/>
    </source>
</evidence>
<feature type="region of interest" description="Disordered" evidence="5">
    <location>
        <begin position="34"/>
        <end position="69"/>
    </location>
</feature>
<evidence type="ECO:0000256" key="1">
    <source>
        <dbReference type="ARBA" id="ARBA00022723"/>
    </source>
</evidence>
<dbReference type="InterPro" id="IPR019787">
    <property type="entry name" value="Znf_PHD-finger"/>
</dbReference>
<name>A0AAW1V5T4_9CUCU</name>
<dbReference type="SMART" id="SM00249">
    <property type="entry name" value="PHD"/>
    <property type="match status" value="1"/>
</dbReference>
<comment type="caution">
    <text evidence="7">The sequence shown here is derived from an EMBL/GenBank/DDBJ whole genome shotgun (WGS) entry which is preliminary data.</text>
</comment>
<dbReference type="InterPro" id="IPR019786">
    <property type="entry name" value="Zinc_finger_PHD-type_CS"/>
</dbReference>
<proteinExistence type="predicted"/>
<sequence>MLPEISNEIRKKNQRTPASISSAAWRKYYEDKEQTKNEKKEAIRKRKLERVEKQKQKKTKKNSQTVRKIAPKRNKKIEVTQETVNEEFEKENLPTLQRVTCSKCDDVLISDVEDDDEKNIGCDKCIRWYHLKCTRFLGLSYLQAKDKFFECDLCN</sequence>
<dbReference type="PROSITE" id="PS50016">
    <property type="entry name" value="ZF_PHD_2"/>
    <property type="match status" value="1"/>
</dbReference>
<dbReference type="GO" id="GO:0008270">
    <property type="term" value="F:zinc ion binding"/>
    <property type="evidence" value="ECO:0007669"/>
    <property type="project" value="UniProtKB-KW"/>
</dbReference>
<dbReference type="InterPro" id="IPR013083">
    <property type="entry name" value="Znf_RING/FYVE/PHD"/>
</dbReference>
<dbReference type="InterPro" id="IPR011011">
    <property type="entry name" value="Znf_FYVE_PHD"/>
</dbReference>
<keyword evidence="8" id="KW-1185">Reference proteome</keyword>
<dbReference type="AlphaFoldDB" id="A0AAW1V5T4"/>
<dbReference type="Proteomes" id="UP001431783">
    <property type="component" value="Unassembled WGS sequence"/>
</dbReference>
<keyword evidence="2 4" id="KW-0863">Zinc-finger</keyword>
<evidence type="ECO:0000256" key="4">
    <source>
        <dbReference type="PROSITE-ProRule" id="PRU00146"/>
    </source>
</evidence>
<dbReference type="Gene3D" id="3.30.40.10">
    <property type="entry name" value="Zinc/RING finger domain, C3HC4 (zinc finger)"/>
    <property type="match status" value="1"/>
</dbReference>
<evidence type="ECO:0000313" key="8">
    <source>
        <dbReference type="Proteomes" id="UP001431783"/>
    </source>
</evidence>
<evidence type="ECO:0000313" key="7">
    <source>
        <dbReference type="EMBL" id="KAK9887657.1"/>
    </source>
</evidence>
<keyword evidence="1" id="KW-0479">Metal-binding</keyword>
<gene>
    <name evidence="7" type="ORF">WA026_023778</name>
</gene>
<accession>A0AAW1V5T4</accession>
<reference evidence="7 8" key="1">
    <citation type="submission" date="2023-03" db="EMBL/GenBank/DDBJ databases">
        <title>Genome insight into feeding habits of ladybird beetles.</title>
        <authorList>
            <person name="Li H.-S."/>
            <person name="Huang Y.-H."/>
            <person name="Pang H."/>
        </authorList>
    </citation>
    <scope>NUCLEOTIDE SEQUENCE [LARGE SCALE GENOMIC DNA]</scope>
    <source>
        <strain evidence="7">SYSU_2023b</strain>
        <tissue evidence="7">Whole body</tissue>
    </source>
</reference>
<protein>
    <recommendedName>
        <fullName evidence="6">PHD-type domain-containing protein</fullName>
    </recommendedName>
</protein>
<organism evidence="7 8">
    <name type="scientific">Henosepilachna vigintioctopunctata</name>
    <dbReference type="NCBI Taxonomy" id="420089"/>
    <lineage>
        <taxon>Eukaryota</taxon>
        <taxon>Metazoa</taxon>
        <taxon>Ecdysozoa</taxon>
        <taxon>Arthropoda</taxon>
        <taxon>Hexapoda</taxon>
        <taxon>Insecta</taxon>
        <taxon>Pterygota</taxon>
        <taxon>Neoptera</taxon>
        <taxon>Endopterygota</taxon>
        <taxon>Coleoptera</taxon>
        <taxon>Polyphaga</taxon>
        <taxon>Cucujiformia</taxon>
        <taxon>Coccinelloidea</taxon>
        <taxon>Coccinellidae</taxon>
        <taxon>Epilachninae</taxon>
        <taxon>Epilachnini</taxon>
        <taxon>Henosepilachna</taxon>
    </lineage>
</organism>
<keyword evidence="3" id="KW-0862">Zinc</keyword>
<feature type="region of interest" description="Disordered" evidence="5">
    <location>
        <begin position="1"/>
        <end position="20"/>
    </location>
</feature>
<dbReference type="SUPFAM" id="SSF57903">
    <property type="entry name" value="FYVE/PHD zinc finger"/>
    <property type="match status" value="1"/>
</dbReference>